<sequence length="157" mass="18183">MNTRFLFPHRYKAIGWVLFAAGAVLGLAAWNFEWQPAWLTFQIPAFVLPHPTLGKDGVPVPHNFLPELSAVLCILGALLAACSRERYEDEFIMRLRLDSLLWAVYVNYGLLILALLFTYDFLFLNIMVYSMFTPLVLFLLRFHYVLFRSSRAARYAE</sequence>
<feature type="transmembrane region" description="Helical" evidence="1">
    <location>
        <begin position="64"/>
        <end position="83"/>
    </location>
</feature>
<gene>
    <name evidence="2" type="ORF">EJV47_10260</name>
</gene>
<accession>A0A431U3F6</accession>
<keyword evidence="3" id="KW-1185">Reference proteome</keyword>
<feature type="transmembrane region" description="Helical" evidence="1">
    <location>
        <begin position="12"/>
        <end position="32"/>
    </location>
</feature>
<reference evidence="2 3" key="1">
    <citation type="submission" date="2018-12" db="EMBL/GenBank/DDBJ databases">
        <title>Hymenobacter gummosus sp. nov., isolated from a spring.</title>
        <authorList>
            <person name="Nie L."/>
        </authorList>
    </citation>
    <scope>NUCLEOTIDE SEQUENCE [LARGE SCALE GENOMIC DNA]</scope>
    <source>
        <strain evidence="2 3">KCTC 52166</strain>
    </source>
</reference>
<comment type="caution">
    <text evidence="2">The sequence shown here is derived from an EMBL/GenBank/DDBJ whole genome shotgun (WGS) entry which is preliminary data.</text>
</comment>
<proteinExistence type="predicted"/>
<evidence type="ECO:0000313" key="3">
    <source>
        <dbReference type="Proteomes" id="UP000282184"/>
    </source>
</evidence>
<dbReference type="EMBL" id="RXOF01000005">
    <property type="protein sequence ID" value="RTQ50017.1"/>
    <property type="molecule type" value="Genomic_DNA"/>
</dbReference>
<keyword evidence="1" id="KW-1133">Transmembrane helix</keyword>
<keyword evidence="1" id="KW-0812">Transmembrane</keyword>
<dbReference type="OrthoDB" id="894278at2"/>
<feature type="transmembrane region" description="Helical" evidence="1">
    <location>
        <begin position="95"/>
        <end position="117"/>
    </location>
</feature>
<keyword evidence="1" id="KW-0472">Membrane</keyword>
<protein>
    <submittedName>
        <fullName evidence="2">Uncharacterized protein</fullName>
    </submittedName>
</protein>
<name>A0A431U3F6_9BACT</name>
<organism evidence="2 3">
    <name type="scientific">Hymenobacter gummosus</name>
    <dbReference type="NCBI Taxonomy" id="1776032"/>
    <lineage>
        <taxon>Bacteria</taxon>
        <taxon>Pseudomonadati</taxon>
        <taxon>Bacteroidota</taxon>
        <taxon>Cytophagia</taxon>
        <taxon>Cytophagales</taxon>
        <taxon>Hymenobacteraceae</taxon>
        <taxon>Hymenobacter</taxon>
    </lineage>
</organism>
<dbReference type="AlphaFoldDB" id="A0A431U3F6"/>
<dbReference type="Proteomes" id="UP000282184">
    <property type="component" value="Unassembled WGS sequence"/>
</dbReference>
<evidence type="ECO:0000313" key="2">
    <source>
        <dbReference type="EMBL" id="RTQ50017.1"/>
    </source>
</evidence>
<feature type="transmembrane region" description="Helical" evidence="1">
    <location>
        <begin position="123"/>
        <end position="144"/>
    </location>
</feature>
<evidence type="ECO:0000256" key="1">
    <source>
        <dbReference type="SAM" id="Phobius"/>
    </source>
</evidence>
<dbReference type="RefSeq" id="WP_126693068.1">
    <property type="nucleotide sequence ID" value="NZ_RXOF01000005.1"/>
</dbReference>